<reference evidence="3" key="1">
    <citation type="submission" date="2022-12" db="EMBL/GenBank/DDBJ databases">
        <title>Draft genome assemblies for two species of Escallonia (Escalloniales).</title>
        <authorList>
            <person name="Chanderbali A."/>
            <person name="Dervinis C."/>
            <person name="Anghel I."/>
            <person name="Soltis D."/>
            <person name="Soltis P."/>
            <person name="Zapata F."/>
        </authorList>
    </citation>
    <scope>NUCLEOTIDE SEQUENCE</scope>
    <source>
        <strain evidence="3">UCBG92.1500</strain>
        <tissue evidence="3">Leaf</tissue>
    </source>
</reference>
<dbReference type="GO" id="GO:0008270">
    <property type="term" value="F:zinc ion binding"/>
    <property type="evidence" value="ECO:0007669"/>
    <property type="project" value="InterPro"/>
</dbReference>
<protein>
    <recommendedName>
        <fullName evidence="2">Retroviral polymerase SH3-like domain-containing protein</fullName>
    </recommendedName>
</protein>
<dbReference type="Pfam" id="PF25597">
    <property type="entry name" value="SH3_retrovirus"/>
    <property type="match status" value="1"/>
</dbReference>
<comment type="caution">
    <text evidence="3">The sequence shown here is derived from an EMBL/GenBank/DDBJ whole genome shotgun (WGS) entry which is preliminary data.</text>
</comment>
<dbReference type="SUPFAM" id="SSF57756">
    <property type="entry name" value="Retrovirus zinc finger-like domains"/>
    <property type="match status" value="1"/>
</dbReference>
<dbReference type="PANTHER" id="PTHR11439">
    <property type="entry name" value="GAG-POL-RELATED RETROTRANSPOSON"/>
    <property type="match status" value="1"/>
</dbReference>
<evidence type="ECO:0000256" key="1">
    <source>
        <dbReference type="SAM" id="MobiDB-lite"/>
    </source>
</evidence>
<feature type="compositionally biased region" description="Basic and acidic residues" evidence="1">
    <location>
        <begin position="318"/>
        <end position="334"/>
    </location>
</feature>
<organism evidence="3 4">
    <name type="scientific">Escallonia rubra</name>
    <dbReference type="NCBI Taxonomy" id="112253"/>
    <lineage>
        <taxon>Eukaryota</taxon>
        <taxon>Viridiplantae</taxon>
        <taxon>Streptophyta</taxon>
        <taxon>Embryophyta</taxon>
        <taxon>Tracheophyta</taxon>
        <taxon>Spermatophyta</taxon>
        <taxon>Magnoliopsida</taxon>
        <taxon>eudicotyledons</taxon>
        <taxon>Gunneridae</taxon>
        <taxon>Pentapetalae</taxon>
        <taxon>asterids</taxon>
        <taxon>campanulids</taxon>
        <taxon>Escalloniales</taxon>
        <taxon>Escalloniaceae</taxon>
        <taxon>Escallonia</taxon>
    </lineage>
</organism>
<feature type="compositionally biased region" description="Polar residues" evidence="1">
    <location>
        <begin position="372"/>
        <end position="381"/>
    </location>
</feature>
<evidence type="ECO:0000313" key="3">
    <source>
        <dbReference type="EMBL" id="KAK2966740.1"/>
    </source>
</evidence>
<dbReference type="Gene3D" id="4.10.60.10">
    <property type="entry name" value="Zinc finger, CCHC-type"/>
    <property type="match status" value="1"/>
</dbReference>
<keyword evidence="4" id="KW-1185">Reference proteome</keyword>
<evidence type="ECO:0000313" key="4">
    <source>
        <dbReference type="Proteomes" id="UP001187471"/>
    </source>
</evidence>
<sequence length="518" mass="58126">MALTDDFESVRASLLHRSPFPTLEAAISDLLYEETRLGSLKSQRTDAVLATSASRPFKGNFSDSRQKRCKYCHESGHFLLDCPIRICKMCHRKGPGHYLEDCPKNPMKHATSHHPQSTQSAFKYGSNSAAITTDSPIENSISTSQIFIYEITDILKQVLSNTGNPPSTALSTISGCSVQDPKTGQILGIGRKVGRLYELTILRIPSKISSKYYSAASTSSKTPMELWHSRLGHLSFNRLRYLVSSGQLGYRCWDPISNRLRVSRHVIFWENKMFSSMSKFQVSSATNLFFTDPLVDLLPDPNFVPELITMNQPTTNLETHDPSVDPSNFEEHDTPQTSPLETSDLPEDPASATLTPEELDSSDSHIPHLETSPLQSSESLFESQIPPSQKRFLSAPRSTHYATVLRILRYIKGTLFHGLHFSKYSSLELRAYSDADWAGDPTDRRSTTGFCFFLGDSLISWRSKKQTLTARSSTEAEYRALADTTQELLWLHHLSFTHLSEFVPLFVAGLHHTTNLTI</sequence>
<accession>A0AA88QPQ1</accession>
<gene>
    <name evidence="3" type="ORF">RJ640_001064</name>
</gene>
<name>A0AA88QPQ1_9ASTE</name>
<evidence type="ECO:0000259" key="2">
    <source>
        <dbReference type="Pfam" id="PF25597"/>
    </source>
</evidence>
<proteinExistence type="predicted"/>
<feature type="region of interest" description="Disordered" evidence="1">
    <location>
        <begin position="314"/>
        <end position="381"/>
    </location>
</feature>
<dbReference type="Proteomes" id="UP001187471">
    <property type="component" value="Unassembled WGS sequence"/>
</dbReference>
<dbReference type="InterPro" id="IPR057670">
    <property type="entry name" value="SH3_retrovirus"/>
</dbReference>
<dbReference type="PANTHER" id="PTHR11439:SF461">
    <property type="entry name" value="OS10G0432200 PROTEIN"/>
    <property type="match status" value="1"/>
</dbReference>
<feature type="domain" description="Retroviral polymerase SH3-like" evidence="2">
    <location>
        <begin position="244"/>
        <end position="278"/>
    </location>
</feature>
<dbReference type="InterPro" id="IPR036875">
    <property type="entry name" value="Znf_CCHC_sf"/>
</dbReference>
<dbReference type="CDD" id="cd09272">
    <property type="entry name" value="RNase_HI_RT_Ty1"/>
    <property type="match status" value="1"/>
</dbReference>
<dbReference type="AlphaFoldDB" id="A0AA88QPQ1"/>
<dbReference type="GO" id="GO:0003676">
    <property type="term" value="F:nucleic acid binding"/>
    <property type="evidence" value="ECO:0007669"/>
    <property type="project" value="InterPro"/>
</dbReference>
<dbReference type="EMBL" id="JAVXUO010003099">
    <property type="protein sequence ID" value="KAK2966740.1"/>
    <property type="molecule type" value="Genomic_DNA"/>
</dbReference>